<keyword evidence="4 8" id="KW-0812">Transmembrane</keyword>
<keyword evidence="5 8" id="KW-1133">Transmembrane helix</keyword>
<evidence type="ECO:0000256" key="3">
    <source>
        <dbReference type="ARBA" id="ARBA00022475"/>
    </source>
</evidence>
<protein>
    <submittedName>
        <fullName evidence="9">Uncharacterized protein</fullName>
    </submittedName>
</protein>
<dbReference type="GO" id="GO:0005886">
    <property type="term" value="C:plasma membrane"/>
    <property type="evidence" value="ECO:0007669"/>
    <property type="project" value="UniProtKB-SubCell"/>
</dbReference>
<evidence type="ECO:0000256" key="7">
    <source>
        <dbReference type="ARBA" id="ARBA00023170"/>
    </source>
</evidence>
<sequence length="161" mass="18150">MRCGSPGGWGSFQFRVLENLDLKDSIPWSILRVHYSNLVKLVKEIDDNISSLILLSFFTDLFYICLQLFNSLQALSSPFYLLYYLYSFVFLVLRALMLSLFASNVHCAALEPVYSVYDVPSSVYDNEMGPRVRRVGTLGAHPVVSGKTVAQWSRAAVHSKA</sequence>
<dbReference type="GO" id="GO:0008527">
    <property type="term" value="F:taste receptor activity"/>
    <property type="evidence" value="ECO:0007669"/>
    <property type="project" value="InterPro"/>
</dbReference>
<accession>A0A9P0IAM2</accession>
<evidence type="ECO:0000256" key="5">
    <source>
        <dbReference type="ARBA" id="ARBA00022989"/>
    </source>
</evidence>
<comment type="subcellular location">
    <subcellularLocation>
        <location evidence="1">Cell membrane</location>
        <topology evidence="1">Multi-pass membrane protein</topology>
    </subcellularLocation>
</comment>
<dbReference type="AlphaFoldDB" id="A0A9P0IAM2"/>
<evidence type="ECO:0000256" key="4">
    <source>
        <dbReference type="ARBA" id="ARBA00022692"/>
    </source>
</evidence>
<evidence type="ECO:0000313" key="9">
    <source>
        <dbReference type="EMBL" id="CAH1643210.1"/>
    </source>
</evidence>
<dbReference type="PANTHER" id="PTHR21421">
    <property type="entry name" value="GUSTATORY RECEPTOR"/>
    <property type="match status" value="1"/>
</dbReference>
<dbReference type="Pfam" id="PF06151">
    <property type="entry name" value="Trehalose_recp"/>
    <property type="match status" value="1"/>
</dbReference>
<keyword evidence="10" id="KW-1185">Reference proteome</keyword>
<evidence type="ECO:0000313" key="10">
    <source>
        <dbReference type="Proteomes" id="UP001153321"/>
    </source>
</evidence>
<gene>
    <name evidence="9" type="ORF">SPLIT_LOCUS8565</name>
</gene>
<reference evidence="9" key="1">
    <citation type="submission" date="2022-02" db="EMBL/GenBank/DDBJ databases">
        <authorList>
            <person name="King R."/>
        </authorList>
    </citation>
    <scope>NUCLEOTIDE SEQUENCE</scope>
</reference>
<dbReference type="PANTHER" id="PTHR21421:SF29">
    <property type="entry name" value="GUSTATORY RECEPTOR 5A FOR TREHALOSE-RELATED"/>
    <property type="match status" value="1"/>
</dbReference>
<evidence type="ECO:0000256" key="8">
    <source>
        <dbReference type="SAM" id="Phobius"/>
    </source>
</evidence>
<keyword evidence="7" id="KW-0675">Receptor</keyword>
<proteinExistence type="inferred from homology"/>
<evidence type="ECO:0000256" key="1">
    <source>
        <dbReference type="ARBA" id="ARBA00004651"/>
    </source>
</evidence>
<dbReference type="Proteomes" id="UP001153321">
    <property type="component" value="Chromosome 3"/>
</dbReference>
<dbReference type="GO" id="GO:0050916">
    <property type="term" value="P:sensory perception of sweet taste"/>
    <property type="evidence" value="ECO:0007669"/>
    <property type="project" value="UniProtKB-ARBA"/>
</dbReference>
<name>A0A9P0IAM2_SPOLI</name>
<feature type="transmembrane region" description="Helical" evidence="8">
    <location>
        <begin position="49"/>
        <end position="69"/>
    </location>
</feature>
<keyword evidence="6 8" id="KW-0472">Membrane</keyword>
<evidence type="ECO:0000256" key="6">
    <source>
        <dbReference type="ARBA" id="ARBA00023136"/>
    </source>
</evidence>
<keyword evidence="3" id="KW-1003">Cell membrane</keyword>
<evidence type="ECO:0000256" key="2">
    <source>
        <dbReference type="ARBA" id="ARBA00005327"/>
    </source>
</evidence>
<comment type="similarity">
    <text evidence="2">Belongs to the insect chemoreceptor superfamily. Gustatory receptor (GR) family. Gr5a subfamily.</text>
</comment>
<feature type="transmembrane region" description="Helical" evidence="8">
    <location>
        <begin position="81"/>
        <end position="102"/>
    </location>
</feature>
<dbReference type="InterPro" id="IPR009318">
    <property type="entry name" value="Gustatory_rcpt"/>
</dbReference>
<dbReference type="EMBL" id="LR824534">
    <property type="protein sequence ID" value="CAH1643210.1"/>
    <property type="molecule type" value="Genomic_DNA"/>
</dbReference>
<organism evidence="9 10">
    <name type="scientific">Spodoptera littoralis</name>
    <name type="common">Egyptian cotton leafworm</name>
    <dbReference type="NCBI Taxonomy" id="7109"/>
    <lineage>
        <taxon>Eukaryota</taxon>
        <taxon>Metazoa</taxon>
        <taxon>Ecdysozoa</taxon>
        <taxon>Arthropoda</taxon>
        <taxon>Hexapoda</taxon>
        <taxon>Insecta</taxon>
        <taxon>Pterygota</taxon>
        <taxon>Neoptera</taxon>
        <taxon>Endopterygota</taxon>
        <taxon>Lepidoptera</taxon>
        <taxon>Glossata</taxon>
        <taxon>Ditrysia</taxon>
        <taxon>Noctuoidea</taxon>
        <taxon>Noctuidae</taxon>
        <taxon>Amphipyrinae</taxon>
        <taxon>Spodoptera</taxon>
    </lineage>
</organism>